<evidence type="ECO:0000256" key="1">
    <source>
        <dbReference type="SAM" id="SignalP"/>
    </source>
</evidence>
<name>A0A378T851_MORLA</name>
<dbReference type="RefSeq" id="WP_115005427.1">
    <property type="nucleotide sequence ID" value="NZ_UGQU01000001.1"/>
</dbReference>
<feature type="signal peptide" evidence="1">
    <location>
        <begin position="1"/>
        <end position="20"/>
    </location>
</feature>
<gene>
    <name evidence="2" type="ORF">NCTC10359_00636</name>
</gene>
<reference evidence="2 3" key="1">
    <citation type="submission" date="2018-06" db="EMBL/GenBank/DDBJ databases">
        <authorList>
            <consortium name="Pathogen Informatics"/>
            <person name="Doyle S."/>
        </authorList>
    </citation>
    <scope>NUCLEOTIDE SEQUENCE [LARGE SCALE GENOMIC DNA]</scope>
    <source>
        <strain evidence="2 3">NCTC10359</strain>
    </source>
</reference>
<evidence type="ECO:0000313" key="2">
    <source>
        <dbReference type="EMBL" id="STZ56035.1"/>
    </source>
</evidence>
<feature type="chain" id="PRO_5016845639" evidence="1">
    <location>
        <begin position="21"/>
        <end position="133"/>
    </location>
</feature>
<protein>
    <submittedName>
        <fullName evidence="2">Uncharacterized protein</fullName>
    </submittedName>
</protein>
<dbReference type="EMBL" id="UGQU01000001">
    <property type="protein sequence ID" value="STZ56035.1"/>
    <property type="molecule type" value="Genomic_DNA"/>
</dbReference>
<evidence type="ECO:0000313" key="3">
    <source>
        <dbReference type="Proteomes" id="UP000254437"/>
    </source>
</evidence>
<keyword evidence="1" id="KW-0732">Signal</keyword>
<dbReference type="Proteomes" id="UP000254437">
    <property type="component" value="Unassembled WGS sequence"/>
</dbReference>
<sequence>MKFIKCFVLCLILFNHSVVANVQENIFFCFSNNDGIDIALDLNANKMYYSPFGLNNYYLMENMKWQQIDDYYPLFEIEYRVGGFWHRRERIKFKKQGNDISDFFYLKKRKWLELIEANFDLRDLNAKCILEIR</sequence>
<proteinExistence type="predicted"/>
<accession>A0A378T851</accession>
<organism evidence="2 3">
    <name type="scientific">Moraxella lacunata</name>
    <dbReference type="NCBI Taxonomy" id="477"/>
    <lineage>
        <taxon>Bacteria</taxon>
        <taxon>Pseudomonadati</taxon>
        <taxon>Pseudomonadota</taxon>
        <taxon>Gammaproteobacteria</taxon>
        <taxon>Moraxellales</taxon>
        <taxon>Moraxellaceae</taxon>
        <taxon>Moraxella</taxon>
    </lineage>
</organism>
<dbReference type="AlphaFoldDB" id="A0A378T851"/>